<dbReference type="EMBL" id="JBHMAA010000006">
    <property type="protein sequence ID" value="MFB9948041.1"/>
    <property type="molecule type" value="Genomic_DNA"/>
</dbReference>
<proteinExistence type="predicted"/>
<dbReference type="Gene3D" id="3.90.550.10">
    <property type="entry name" value="Spore Coat Polysaccharide Biosynthesis Protein SpsA, Chain A"/>
    <property type="match status" value="1"/>
</dbReference>
<dbReference type="Proteomes" id="UP001589692">
    <property type="component" value="Unassembled WGS sequence"/>
</dbReference>
<dbReference type="InterPro" id="IPR029044">
    <property type="entry name" value="Nucleotide-diphossugar_trans"/>
</dbReference>
<dbReference type="EC" id="2.4.-.-" evidence="1"/>
<name>A0ABV6ABN6_9HYPH</name>
<dbReference type="RefSeq" id="WP_377256705.1">
    <property type="nucleotide sequence ID" value="NZ_JBHMAA010000006.1"/>
</dbReference>
<organism evidence="1 2">
    <name type="scientific">Rhizobium puerariae</name>
    <dbReference type="NCBI Taxonomy" id="1585791"/>
    <lineage>
        <taxon>Bacteria</taxon>
        <taxon>Pseudomonadati</taxon>
        <taxon>Pseudomonadota</taxon>
        <taxon>Alphaproteobacteria</taxon>
        <taxon>Hyphomicrobiales</taxon>
        <taxon>Rhizobiaceae</taxon>
        <taxon>Rhizobium/Agrobacterium group</taxon>
        <taxon>Rhizobium</taxon>
    </lineage>
</organism>
<dbReference type="SUPFAM" id="SSF53448">
    <property type="entry name" value="Nucleotide-diphospho-sugar transferases"/>
    <property type="match status" value="1"/>
</dbReference>
<keyword evidence="2" id="KW-1185">Reference proteome</keyword>
<evidence type="ECO:0000313" key="2">
    <source>
        <dbReference type="Proteomes" id="UP001589692"/>
    </source>
</evidence>
<reference evidence="1 2" key="1">
    <citation type="submission" date="2024-09" db="EMBL/GenBank/DDBJ databases">
        <authorList>
            <person name="Sun Q."/>
            <person name="Mori K."/>
        </authorList>
    </citation>
    <scope>NUCLEOTIDE SEQUENCE [LARGE SCALE GENOMIC DNA]</scope>
    <source>
        <strain evidence="1 2">TBRC 4938</strain>
    </source>
</reference>
<keyword evidence="1" id="KW-0808">Transferase</keyword>
<evidence type="ECO:0000313" key="1">
    <source>
        <dbReference type="EMBL" id="MFB9948041.1"/>
    </source>
</evidence>
<gene>
    <name evidence="1" type="ORF">ACFFP0_04230</name>
</gene>
<comment type="caution">
    <text evidence="1">The sequence shown here is derived from an EMBL/GenBank/DDBJ whole genome shotgun (WGS) entry which is preliminary data.</text>
</comment>
<dbReference type="Pfam" id="PF13704">
    <property type="entry name" value="Glyco_tranf_2_4"/>
    <property type="match status" value="1"/>
</dbReference>
<protein>
    <submittedName>
        <fullName evidence="1">Glycosyltransferase family 2 protein</fullName>
        <ecNumber evidence="1">2.4.-.-</ecNumber>
    </submittedName>
</protein>
<sequence>MPETIYPMPGMKGQLWSRSFVERVLAWHGTNRSRKRIRVFPEDKSLQLASPQELRALSQDDIPLIFLSRNDRRLLPSFLSHYRKLGVTRFICVDDQSTDGSSEYLASQADVDLWSSRLRYKDARRGKSWRQEIFGIYGSGRWYLNVDSDEFLIYDRCFEMPLRALIRRLEEHSIRRLAAPMIDMYPSGHIAAAEFTGENDLMPWQVADCYDRDGYNVVKNARFVRIRGGARKRLFGSDVDLMKYPLIFWDSECSLGENIHQPLPYQRNFSPIFGVLLHFKFFSDYQERVQEAVDGGQHFGGAREYVKIMQKISADKEIAFSYPGSVRFEGPRQLVEQGFIVSLFDSGEA</sequence>
<keyword evidence="1" id="KW-0328">Glycosyltransferase</keyword>
<dbReference type="GO" id="GO:0016757">
    <property type="term" value="F:glycosyltransferase activity"/>
    <property type="evidence" value="ECO:0007669"/>
    <property type="project" value="UniProtKB-KW"/>
</dbReference>
<accession>A0ABV6ABN6</accession>